<reference evidence="2 3" key="1">
    <citation type="submission" date="2011-02" db="EMBL/GenBank/DDBJ databases">
        <title>The Genome Sequence of Sphaeroforma arctica JP610.</title>
        <authorList>
            <consortium name="The Broad Institute Genome Sequencing Platform"/>
            <person name="Russ C."/>
            <person name="Cuomo C."/>
            <person name="Young S.K."/>
            <person name="Zeng Q."/>
            <person name="Gargeya S."/>
            <person name="Alvarado L."/>
            <person name="Berlin A."/>
            <person name="Chapman S.B."/>
            <person name="Chen Z."/>
            <person name="Freedman E."/>
            <person name="Gellesch M."/>
            <person name="Goldberg J."/>
            <person name="Griggs A."/>
            <person name="Gujja S."/>
            <person name="Heilman E."/>
            <person name="Heiman D."/>
            <person name="Howarth C."/>
            <person name="Mehta T."/>
            <person name="Neiman D."/>
            <person name="Pearson M."/>
            <person name="Roberts A."/>
            <person name="Saif S."/>
            <person name="Shea T."/>
            <person name="Shenoy N."/>
            <person name="Sisk P."/>
            <person name="Stolte C."/>
            <person name="Sykes S."/>
            <person name="White J."/>
            <person name="Yandava C."/>
            <person name="Burger G."/>
            <person name="Gray M.W."/>
            <person name="Holland P.W.H."/>
            <person name="King N."/>
            <person name="Lang F.B.F."/>
            <person name="Roger A.J."/>
            <person name="Ruiz-Trillo I."/>
            <person name="Haas B."/>
            <person name="Nusbaum C."/>
            <person name="Birren B."/>
        </authorList>
    </citation>
    <scope>NUCLEOTIDE SEQUENCE [LARGE SCALE GENOMIC DNA]</scope>
    <source>
        <strain evidence="2 3">JP610</strain>
    </source>
</reference>
<dbReference type="PANTHER" id="PTHR22930:SF259">
    <property type="entry name" value="OS08G0106900 PROTEIN"/>
    <property type="match status" value="1"/>
</dbReference>
<dbReference type="AlphaFoldDB" id="A0A0L0FKZ8"/>
<gene>
    <name evidence="2" type="ORF">SARC_10829</name>
</gene>
<accession>A0A0L0FKZ8</accession>
<dbReference type="InterPro" id="IPR058353">
    <property type="entry name" value="DUF8040"/>
</dbReference>
<feature type="domain" description="DUF8040" evidence="1">
    <location>
        <begin position="72"/>
        <end position="147"/>
    </location>
</feature>
<sequence length="272" mass="31454">MCGEAGYDAECDGCIETNRTQEALRNLAVSKFMVDTTVYNILEPSGYRVNVYNENHYRGLEDLESIMSSINPRLHRQCLRIPLDVFQKLVAEMKEEYHSDGRANVGAHEMVYMYMTFIGQSLTPVYLARIFERSSETVFNYIRKVIHYLNLTLYQKYIKMPTESDSTPTQIRNDPKCWPFFSCVVGAQDCTHLPIVTRKEDQARYINRKGFMTQNIFACVNCNRSYQYVLYDAEGCAHDGAVYNRVQRSPGWCVSKGEFKVLYIVVIMIVIP</sequence>
<dbReference type="EMBL" id="KQ243003">
    <property type="protein sequence ID" value="KNC76683.1"/>
    <property type="molecule type" value="Genomic_DNA"/>
</dbReference>
<evidence type="ECO:0000313" key="3">
    <source>
        <dbReference type="Proteomes" id="UP000054560"/>
    </source>
</evidence>
<keyword evidence="3" id="KW-1185">Reference proteome</keyword>
<dbReference type="eggNOG" id="KOG4585">
    <property type="taxonomic scope" value="Eukaryota"/>
</dbReference>
<evidence type="ECO:0000259" key="1">
    <source>
        <dbReference type="Pfam" id="PF26138"/>
    </source>
</evidence>
<proteinExistence type="predicted"/>
<dbReference type="RefSeq" id="XP_014150585.1">
    <property type="nucleotide sequence ID" value="XM_014295110.1"/>
</dbReference>
<evidence type="ECO:0000313" key="2">
    <source>
        <dbReference type="EMBL" id="KNC76683.1"/>
    </source>
</evidence>
<dbReference type="PANTHER" id="PTHR22930">
    <property type="match status" value="1"/>
</dbReference>
<dbReference type="OrthoDB" id="1681765at2759"/>
<dbReference type="STRING" id="667725.A0A0L0FKZ8"/>
<protein>
    <recommendedName>
        <fullName evidence="1">DUF8040 domain-containing protein</fullName>
    </recommendedName>
</protein>
<dbReference type="GeneID" id="25911333"/>
<dbReference type="Pfam" id="PF26138">
    <property type="entry name" value="DUF8040"/>
    <property type="match status" value="1"/>
</dbReference>
<dbReference type="Proteomes" id="UP000054560">
    <property type="component" value="Unassembled WGS sequence"/>
</dbReference>
<organism evidence="2 3">
    <name type="scientific">Sphaeroforma arctica JP610</name>
    <dbReference type="NCBI Taxonomy" id="667725"/>
    <lineage>
        <taxon>Eukaryota</taxon>
        <taxon>Ichthyosporea</taxon>
        <taxon>Ichthyophonida</taxon>
        <taxon>Sphaeroforma</taxon>
    </lineage>
</organism>
<dbReference type="InterPro" id="IPR045249">
    <property type="entry name" value="HARBI1-like"/>
</dbReference>
<name>A0A0L0FKZ8_9EUKA</name>